<organism evidence="11 12">
    <name type="scientific">Desulfoglaeba alkanexedens ALDC</name>
    <dbReference type="NCBI Taxonomy" id="980445"/>
    <lineage>
        <taxon>Bacteria</taxon>
        <taxon>Pseudomonadati</taxon>
        <taxon>Thermodesulfobacteriota</taxon>
        <taxon>Syntrophobacteria</taxon>
        <taxon>Syntrophobacterales</taxon>
        <taxon>Syntrophobacteraceae</taxon>
        <taxon>Desulfoglaeba</taxon>
    </lineage>
</organism>
<keyword evidence="12" id="KW-1185">Reference proteome</keyword>
<dbReference type="PANTHER" id="PTHR42930">
    <property type="entry name" value="PHOSPHATE-SPECIFIC TRANSPORT SYSTEM ACCESSORY PROTEIN PHOU"/>
    <property type="match status" value="1"/>
</dbReference>
<dbReference type="RefSeq" id="WP_137423691.1">
    <property type="nucleotide sequence ID" value="NZ_CP040098.1"/>
</dbReference>
<dbReference type="KEGG" id="dax:FDQ92_05730"/>
<dbReference type="GO" id="GO:0005737">
    <property type="term" value="C:cytoplasm"/>
    <property type="evidence" value="ECO:0007669"/>
    <property type="project" value="UniProtKB-SubCell"/>
</dbReference>
<comment type="similarity">
    <text evidence="2 8">Belongs to the PhoU family.</text>
</comment>
<evidence type="ECO:0000256" key="3">
    <source>
        <dbReference type="ARBA" id="ARBA00011738"/>
    </source>
</evidence>
<protein>
    <recommendedName>
        <fullName evidence="8">Phosphate-specific transport system accessory protein PhoU</fullName>
    </recommendedName>
</protein>
<proteinExistence type="inferred from homology"/>
<dbReference type="NCBIfam" id="TIGR02135">
    <property type="entry name" value="phoU_full"/>
    <property type="match status" value="1"/>
</dbReference>
<feature type="domain" description="PhoU" evidence="10">
    <location>
        <begin position="125"/>
        <end position="209"/>
    </location>
</feature>
<dbReference type="Proteomes" id="UP000298602">
    <property type="component" value="Chromosome"/>
</dbReference>
<dbReference type="EMBL" id="CP040098">
    <property type="protein sequence ID" value="QCQ21722.1"/>
    <property type="molecule type" value="Genomic_DNA"/>
</dbReference>
<keyword evidence="5 8" id="KW-0963">Cytoplasm</keyword>
<dbReference type="SUPFAM" id="SSF109755">
    <property type="entry name" value="PhoU-like"/>
    <property type="match status" value="1"/>
</dbReference>
<dbReference type="PIRSF" id="PIRSF003107">
    <property type="entry name" value="PhoU"/>
    <property type="match status" value="1"/>
</dbReference>
<comment type="function">
    <text evidence="7 8">Plays a role in the regulation of phosphate uptake.</text>
</comment>
<comment type="subcellular location">
    <subcellularLocation>
        <location evidence="1 8">Cytoplasm</location>
    </subcellularLocation>
</comment>
<dbReference type="FunFam" id="1.20.58.220:FF:000004">
    <property type="entry name" value="Phosphate-specific transport system accessory protein PhoU"/>
    <property type="match status" value="1"/>
</dbReference>
<evidence type="ECO:0000256" key="5">
    <source>
        <dbReference type="ARBA" id="ARBA00022490"/>
    </source>
</evidence>
<sequence>MPQPHIVRSYEEELERLKDKVLELAEECEAQLQRALSALQEHNEVLARDIIRSDERIDALQRAVDDFTVRLLAMRQPVAVDLRNIVAALKMAADLERIADYAANIARHVSDLGPGDALPPISTVIRMIETAQRMLSDVLQAYRRLDLEKAVAVWHADEELDRMYTRLLEEVRLVLEKDDARFRAATGLIFLGRCCERIGDHVKNLAENVHFIVTGAAYAGHPAA</sequence>
<reference evidence="11 12" key="2">
    <citation type="submission" date="2019-05" db="EMBL/GenBank/DDBJ databases">
        <authorList>
            <person name="Suflita J.M."/>
            <person name="Marks C.R."/>
        </authorList>
    </citation>
    <scope>NUCLEOTIDE SEQUENCE [LARGE SCALE GENOMIC DNA]</scope>
    <source>
        <strain evidence="11 12">ALDC</strain>
    </source>
</reference>
<dbReference type="GO" id="GO:0006817">
    <property type="term" value="P:phosphate ion transport"/>
    <property type="evidence" value="ECO:0007669"/>
    <property type="project" value="UniProtKB-KW"/>
</dbReference>
<evidence type="ECO:0000256" key="2">
    <source>
        <dbReference type="ARBA" id="ARBA00008107"/>
    </source>
</evidence>
<keyword evidence="4 8" id="KW-0813">Transport</keyword>
<accession>A0A4P8L4M1</accession>
<dbReference type="GO" id="GO:0030643">
    <property type="term" value="P:intracellular phosphate ion homeostasis"/>
    <property type="evidence" value="ECO:0007669"/>
    <property type="project" value="InterPro"/>
</dbReference>
<evidence type="ECO:0000259" key="10">
    <source>
        <dbReference type="Pfam" id="PF01895"/>
    </source>
</evidence>
<dbReference type="InterPro" id="IPR028366">
    <property type="entry name" value="PhoU"/>
</dbReference>
<evidence type="ECO:0000256" key="1">
    <source>
        <dbReference type="ARBA" id="ARBA00004496"/>
    </source>
</evidence>
<evidence type="ECO:0000313" key="11">
    <source>
        <dbReference type="EMBL" id="QCQ21722.1"/>
    </source>
</evidence>
<comment type="subunit">
    <text evidence="3 8">Homodimer.</text>
</comment>
<gene>
    <name evidence="11" type="primary">phoU</name>
    <name evidence="11" type="ORF">FDQ92_05730</name>
</gene>
<evidence type="ECO:0000256" key="8">
    <source>
        <dbReference type="PIRNR" id="PIRNR003107"/>
    </source>
</evidence>
<dbReference type="InterPro" id="IPR038078">
    <property type="entry name" value="PhoU-like_sf"/>
</dbReference>
<reference evidence="11 12" key="1">
    <citation type="submission" date="2019-05" db="EMBL/GenBank/DDBJ databases">
        <title>The Complete Genome Sequence of the n-alkane-degrading Desulfoglaeba alkanexedens ALDC reveals multiple alkylsuccinate synthase gene clusters.</title>
        <authorList>
            <person name="Callaghan A.V."/>
            <person name="Davidova I.A."/>
            <person name="Duncan K.E."/>
            <person name="Morris B."/>
            <person name="McInerney M.J."/>
        </authorList>
    </citation>
    <scope>NUCLEOTIDE SEQUENCE [LARGE SCALE GENOMIC DNA]</scope>
    <source>
        <strain evidence="11 12">ALDC</strain>
    </source>
</reference>
<dbReference type="AlphaFoldDB" id="A0A4P8L4M1"/>
<dbReference type="Pfam" id="PF01895">
    <property type="entry name" value="PhoU"/>
    <property type="match status" value="2"/>
</dbReference>
<feature type="domain" description="PhoU" evidence="10">
    <location>
        <begin position="22"/>
        <end position="108"/>
    </location>
</feature>
<evidence type="ECO:0000256" key="4">
    <source>
        <dbReference type="ARBA" id="ARBA00022448"/>
    </source>
</evidence>
<dbReference type="PANTHER" id="PTHR42930:SF3">
    <property type="entry name" value="PHOSPHATE-SPECIFIC TRANSPORT SYSTEM ACCESSORY PROTEIN PHOU"/>
    <property type="match status" value="1"/>
</dbReference>
<evidence type="ECO:0000256" key="6">
    <source>
        <dbReference type="ARBA" id="ARBA00022592"/>
    </source>
</evidence>
<dbReference type="InterPro" id="IPR026022">
    <property type="entry name" value="PhoU_dom"/>
</dbReference>
<dbReference type="OrthoDB" id="9814256at2"/>
<dbReference type="Gene3D" id="1.20.58.220">
    <property type="entry name" value="Phosphate transport system protein phou homolog 2, domain 2"/>
    <property type="match status" value="1"/>
</dbReference>
<keyword evidence="6 8" id="KW-0592">Phosphate transport</keyword>
<evidence type="ECO:0000256" key="9">
    <source>
        <dbReference type="SAM" id="Coils"/>
    </source>
</evidence>
<dbReference type="GO" id="GO:0045936">
    <property type="term" value="P:negative regulation of phosphate metabolic process"/>
    <property type="evidence" value="ECO:0007669"/>
    <property type="project" value="InterPro"/>
</dbReference>
<feature type="coiled-coil region" evidence="9">
    <location>
        <begin position="7"/>
        <end position="49"/>
    </location>
</feature>
<keyword evidence="9" id="KW-0175">Coiled coil</keyword>
<name>A0A4P8L4M1_9BACT</name>
<evidence type="ECO:0000313" key="12">
    <source>
        <dbReference type="Proteomes" id="UP000298602"/>
    </source>
</evidence>
<evidence type="ECO:0000256" key="7">
    <source>
        <dbReference type="ARBA" id="ARBA00056181"/>
    </source>
</evidence>